<feature type="compositionally biased region" description="Basic and acidic residues" evidence="1">
    <location>
        <begin position="1"/>
        <end position="27"/>
    </location>
</feature>
<reference evidence="2 3" key="1">
    <citation type="submission" date="2014-11" db="EMBL/GenBank/DDBJ databases">
        <authorList>
            <person name="Diene M.Seydina."/>
        </authorList>
    </citation>
    <scope>NUCLEOTIDE SEQUENCE [LARGE SCALE GENOMIC DNA]</scope>
    <source>
        <strain evidence="2 3">Neisseria meningitidis CHUV</strain>
    </source>
</reference>
<name>A0A0H5DMM9_NEIMI</name>
<evidence type="ECO:0000313" key="3">
    <source>
        <dbReference type="Proteomes" id="UP000182715"/>
    </source>
</evidence>
<protein>
    <submittedName>
        <fullName evidence="2">Uncharacterized protein</fullName>
    </submittedName>
</protein>
<dbReference type="AlphaFoldDB" id="A0A0H5DMM9"/>
<feature type="region of interest" description="Disordered" evidence="1">
    <location>
        <begin position="1"/>
        <end position="31"/>
    </location>
</feature>
<accession>A0A0H5DMM9</accession>
<evidence type="ECO:0000256" key="1">
    <source>
        <dbReference type="SAM" id="MobiDB-lite"/>
    </source>
</evidence>
<dbReference type="Proteomes" id="UP000182715">
    <property type="component" value="Unassembled WGS sequence"/>
</dbReference>
<organism evidence="2 3">
    <name type="scientific">Neisseria meningitidis serogroup B</name>
    <dbReference type="NCBI Taxonomy" id="491"/>
    <lineage>
        <taxon>Bacteria</taxon>
        <taxon>Pseudomonadati</taxon>
        <taxon>Pseudomonadota</taxon>
        <taxon>Betaproteobacteria</taxon>
        <taxon>Neisseriales</taxon>
        <taxon>Neisseriaceae</taxon>
        <taxon>Neisseria</taxon>
    </lineage>
</organism>
<dbReference type="EMBL" id="CVTF01000091">
    <property type="protein sequence ID" value="CRL92432.1"/>
    <property type="molecule type" value="Genomic_DNA"/>
</dbReference>
<sequence length="47" mass="5334">MENNKVKSDYAAKQESLGKVDENKNETMKIPPQVGTHMLGFSFIFKC</sequence>
<proteinExistence type="predicted"/>
<evidence type="ECO:0000313" key="2">
    <source>
        <dbReference type="EMBL" id="CRL92432.1"/>
    </source>
</evidence>